<evidence type="ECO:0000256" key="4">
    <source>
        <dbReference type="ARBA" id="ARBA00022989"/>
    </source>
</evidence>
<dbReference type="SMR" id="A0A067FYF0"/>
<dbReference type="GO" id="GO:0022857">
    <property type="term" value="F:transmembrane transporter activity"/>
    <property type="evidence" value="ECO:0007669"/>
    <property type="project" value="InterPro"/>
</dbReference>
<dbReference type="Proteomes" id="UP000027120">
    <property type="component" value="Unassembled WGS sequence"/>
</dbReference>
<dbReference type="InterPro" id="IPR020846">
    <property type="entry name" value="MFS_dom"/>
</dbReference>
<feature type="transmembrane region" description="Helical" evidence="6">
    <location>
        <begin position="340"/>
        <end position="360"/>
    </location>
</feature>
<keyword evidence="4 6" id="KW-1133">Transmembrane helix</keyword>
<dbReference type="InterPro" id="IPR036259">
    <property type="entry name" value="MFS_trans_sf"/>
</dbReference>
<organism evidence="8 9">
    <name type="scientific">Citrus sinensis</name>
    <name type="common">Sweet orange</name>
    <name type="synonym">Citrus aurantium var. sinensis</name>
    <dbReference type="NCBI Taxonomy" id="2711"/>
    <lineage>
        <taxon>Eukaryota</taxon>
        <taxon>Viridiplantae</taxon>
        <taxon>Streptophyta</taxon>
        <taxon>Embryophyta</taxon>
        <taxon>Tracheophyta</taxon>
        <taxon>Spermatophyta</taxon>
        <taxon>Magnoliopsida</taxon>
        <taxon>eudicotyledons</taxon>
        <taxon>Gunneridae</taxon>
        <taxon>Pentapetalae</taxon>
        <taxon>rosids</taxon>
        <taxon>malvids</taxon>
        <taxon>Sapindales</taxon>
        <taxon>Rutaceae</taxon>
        <taxon>Aurantioideae</taxon>
        <taxon>Citrus</taxon>
    </lineage>
</organism>
<dbReference type="AlphaFoldDB" id="A0A067FYF0"/>
<sequence length="438" mass="47502">MGMEKEIKTLSHLFVTVFLWGFATMMVVPAITDVTMMALCPGLDECSLAIYLSGFQQAIIGLGTLVMMPVIGNLSDQYGRKAMLTLPLTLSIIPLAILAYRRSISFFYAYYALRTLTAMVCEGSINCLALAYVADNISERQRASAFGILLGVLSASFVCGTLAARFLSTTSAFQAATIVSMLAAAYMRVFLKDDVPNDDDDDLTRPIITEETEGVNQNESNSPVKIPVCKKIPSIRDLICLLRSSVTLSQAAVVAFFSGLSEGGMQASFLYFLKAQFHFNKNQFADLMLIAGLAGTISQLLFMPLLAPILGEAKLLSLGLFAACINMFICSISWSAWVPYATTAFSVLVVFATPSFRSIVSKQVGPNEQGKAQGCISGISSFANIVSPLIFSPLTALFLSKGAPFNFPGFSIMCIGLASVRAFTYELLLSFYVFSRWH</sequence>
<feature type="transmembrane region" description="Helical" evidence="6">
    <location>
        <begin position="315"/>
        <end position="334"/>
    </location>
</feature>
<keyword evidence="2" id="KW-0813">Transport</keyword>
<dbReference type="Pfam" id="PF07690">
    <property type="entry name" value="MFS_1"/>
    <property type="match status" value="1"/>
</dbReference>
<dbReference type="CDD" id="cd17330">
    <property type="entry name" value="MFS_SLC46_TetA_like"/>
    <property type="match status" value="1"/>
</dbReference>
<dbReference type="PROSITE" id="PS50850">
    <property type="entry name" value="MFS"/>
    <property type="match status" value="1"/>
</dbReference>
<feature type="transmembrane region" description="Helical" evidence="6">
    <location>
        <begin position="51"/>
        <end position="71"/>
    </location>
</feature>
<dbReference type="Gene3D" id="1.20.1250.20">
    <property type="entry name" value="MFS general substrate transporter like domains"/>
    <property type="match status" value="1"/>
</dbReference>
<keyword evidence="3 6" id="KW-0812">Transmembrane</keyword>
<feature type="transmembrane region" description="Helical" evidence="6">
    <location>
        <begin position="83"/>
        <end position="101"/>
    </location>
</feature>
<feature type="transmembrane region" description="Helical" evidence="6">
    <location>
        <begin position="107"/>
        <end position="133"/>
    </location>
</feature>
<evidence type="ECO:0000313" key="9">
    <source>
        <dbReference type="Proteomes" id="UP000027120"/>
    </source>
</evidence>
<feature type="transmembrane region" description="Helical" evidence="6">
    <location>
        <begin position="145"/>
        <end position="166"/>
    </location>
</feature>
<evidence type="ECO:0000256" key="3">
    <source>
        <dbReference type="ARBA" id="ARBA00022692"/>
    </source>
</evidence>
<evidence type="ECO:0000313" key="8">
    <source>
        <dbReference type="EMBL" id="KDO68186.1"/>
    </source>
</evidence>
<feature type="domain" description="Major facilitator superfamily (MFS) profile" evidence="7">
    <location>
        <begin position="9"/>
        <end position="438"/>
    </location>
</feature>
<evidence type="ECO:0000259" key="7">
    <source>
        <dbReference type="PROSITE" id="PS50850"/>
    </source>
</evidence>
<feature type="transmembrane region" description="Helical" evidence="6">
    <location>
        <begin position="12"/>
        <end position="31"/>
    </location>
</feature>
<comment type="subcellular location">
    <subcellularLocation>
        <location evidence="1">Membrane</location>
        <topology evidence="1">Multi-pass membrane protein</topology>
    </subcellularLocation>
</comment>
<feature type="transmembrane region" description="Helical" evidence="6">
    <location>
        <begin position="172"/>
        <end position="191"/>
    </location>
</feature>
<dbReference type="InterPro" id="IPR011701">
    <property type="entry name" value="MFS"/>
</dbReference>
<dbReference type="EMBL" id="KK784895">
    <property type="protein sequence ID" value="KDO68186.1"/>
    <property type="molecule type" value="Genomic_DNA"/>
</dbReference>
<reference evidence="8 9" key="1">
    <citation type="submission" date="2014-04" db="EMBL/GenBank/DDBJ databases">
        <authorList>
            <consortium name="International Citrus Genome Consortium"/>
            <person name="Gmitter F."/>
            <person name="Chen C."/>
            <person name="Farmerie W."/>
            <person name="Harkins T."/>
            <person name="Desany B."/>
            <person name="Mohiuddin M."/>
            <person name="Kodira C."/>
            <person name="Borodovsky M."/>
            <person name="Lomsadze A."/>
            <person name="Burns P."/>
            <person name="Jenkins J."/>
            <person name="Prochnik S."/>
            <person name="Shu S."/>
            <person name="Chapman J."/>
            <person name="Pitluck S."/>
            <person name="Schmutz J."/>
            <person name="Rokhsar D."/>
        </authorList>
    </citation>
    <scope>NUCLEOTIDE SEQUENCE</scope>
</reference>
<dbReference type="GO" id="GO:0016020">
    <property type="term" value="C:membrane"/>
    <property type="evidence" value="ECO:0007669"/>
    <property type="project" value="UniProtKB-SubCell"/>
</dbReference>
<dbReference type="SUPFAM" id="SSF103473">
    <property type="entry name" value="MFS general substrate transporter"/>
    <property type="match status" value="1"/>
</dbReference>
<proteinExistence type="predicted"/>
<feature type="transmembrane region" description="Helical" evidence="6">
    <location>
        <begin position="251"/>
        <end position="272"/>
    </location>
</feature>
<dbReference type="PANTHER" id="PTHR23504">
    <property type="entry name" value="MAJOR FACILITATOR SUPERFAMILY DOMAIN-CONTAINING PROTEIN 10"/>
    <property type="match status" value="1"/>
</dbReference>
<feature type="transmembrane region" description="Helical" evidence="6">
    <location>
        <begin position="372"/>
        <end position="398"/>
    </location>
</feature>
<feature type="transmembrane region" description="Helical" evidence="6">
    <location>
        <begin position="410"/>
        <end position="434"/>
    </location>
</feature>
<dbReference type="PANTHER" id="PTHR23504:SF95">
    <property type="entry name" value="MAJOR FACILITATOR SUPERFAMILY PROTEIN"/>
    <property type="match status" value="1"/>
</dbReference>
<evidence type="ECO:0000256" key="5">
    <source>
        <dbReference type="ARBA" id="ARBA00023136"/>
    </source>
</evidence>
<name>A0A067FYF0_CITSI</name>
<feature type="transmembrane region" description="Helical" evidence="6">
    <location>
        <begin position="284"/>
        <end position="303"/>
    </location>
</feature>
<evidence type="ECO:0000256" key="1">
    <source>
        <dbReference type="ARBA" id="ARBA00004141"/>
    </source>
</evidence>
<keyword evidence="5 6" id="KW-0472">Membrane</keyword>
<evidence type="ECO:0000256" key="2">
    <source>
        <dbReference type="ARBA" id="ARBA00022448"/>
    </source>
</evidence>
<gene>
    <name evidence="8" type="ORF">CISIN_1g011514mg</name>
</gene>
<evidence type="ECO:0000256" key="6">
    <source>
        <dbReference type="SAM" id="Phobius"/>
    </source>
</evidence>
<keyword evidence="9" id="KW-1185">Reference proteome</keyword>
<accession>A0A067FYF0</accession>
<protein>
    <recommendedName>
        <fullName evidence="7">Major facilitator superfamily (MFS) profile domain-containing protein</fullName>
    </recommendedName>
</protein>